<accession>A0A291C2B7</accession>
<evidence type="ECO:0000313" key="6">
    <source>
        <dbReference type="EMBL" id="ATF27550.1"/>
    </source>
</evidence>
<dbReference type="GO" id="GO:0090729">
    <property type="term" value="F:toxin activity"/>
    <property type="evidence" value="ECO:0007669"/>
    <property type="project" value="UniProtKB-UniRule"/>
</dbReference>
<proteinExistence type="evidence at transcript level"/>
<evidence type="ECO:0000256" key="1">
    <source>
        <dbReference type="ARBA" id="ARBA00004613"/>
    </source>
</evidence>
<evidence type="ECO:0000256" key="4">
    <source>
        <dbReference type="ARBA" id="ARBA00022729"/>
    </source>
</evidence>
<dbReference type="GO" id="GO:0005576">
    <property type="term" value="C:extracellular region"/>
    <property type="evidence" value="ECO:0007669"/>
    <property type="project" value="UniProtKB-SubCell"/>
</dbReference>
<reference evidence="6" key="2">
    <citation type="submission" date="2017-07" db="EMBL/GenBank/DDBJ databases">
        <authorList>
            <person name="Sun Z.S."/>
            <person name="Albrecht U."/>
            <person name="Echele G."/>
            <person name="Lee C.C."/>
        </authorList>
    </citation>
    <scope>NUCLEOTIDE SEQUENCE</scope>
    <source>
        <strain evidence="6">T_Amz5.21</strain>
    </source>
</reference>
<feature type="chain" id="PRO_5028512926" description="Conotoxin" evidence="5">
    <location>
        <begin position="20"/>
        <end position="70"/>
    </location>
</feature>
<organism evidence="6">
    <name type="scientific">Conus andremenezi</name>
    <dbReference type="NCBI Taxonomy" id="1077466"/>
    <lineage>
        <taxon>Eukaryota</taxon>
        <taxon>Metazoa</taxon>
        <taxon>Spiralia</taxon>
        <taxon>Lophotrochozoa</taxon>
        <taxon>Mollusca</taxon>
        <taxon>Gastropoda</taxon>
        <taxon>Caenogastropoda</taxon>
        <taxon>Neogastropoda</taxon>
        <taxon>Conoidea</taxon>
        <taxon>Conidae</taxon>
        <taxon>Conus</taxon>
        <taxon>Turriconus</taxon>
    </lineage>
</organism>
<dbReference type="EMBL" id="MF576716">
    <property type="protein sequence ID" value="ATF27550.1"/>
    <property type="molecule type" value="mRNA"/>
</dbReference>
<dbReference type="AlphaFoldDB" id="A0A291C2B7"/>
<feature type="signal peptide" evidence="5">
    <location>
        <begin position="1"/>
        <end position="19"/>
    </location>
</feature>
<sequence>MRCLPVFIIFLLLIPSARLLITRLKTKDDVRLANYDDNAKSTLQKLSKKYSEQDNEADEVEILNGIRRRW</sequence>
<comment type="subcellular location">
    <subcellularLocation>
        <location evidence="1 5">Secreted</location>
    </subcellularLocation>
</comment>
<dbReference type="InterPro" id="IPR031565">
    <property type="entry name" value="T-conotoxin"/>
</dbReference>
<keyword evidence="4 5" id="KW-0732">Signal</keyword>
<evidence type="ECO:0000256" key="3">
    <source>
        <dbReference type="ARBA" id="ARBA00022656"/>
    </source>
</evidence>
<name>A0A291C2B7_9COND</name>
<dbReference type="Pfam" id="PF16981">
    <property type="entry name" value="Chi-conotoxin"/>
    <property type="match status" value="1"/>
</dbReference>
<evidence type="ECO:0000256" key="2">
    <source>
        <dbReference type="ARBA" id="ARBA00022525"/>
    </source>
</evidence>
<keyword evidence="2 5" id="KW-0964">Secreted</keyword>
<keyword evidence="3 5" id="KW-0800">Toxin</keyword>
<reference evidence="6" key="1">
    <citation type="journal article" date="2017" name="Genome Biol. Evol.">
        <title>Divergence of the Venom Exogene Repertoire in Two Sister Species of Turriconus.</title>
        <authorList>
            <person name="Li Q."/>
            <person name="Barghi N."/>
            <person name="Lu A."/>
            <person name="Fedosov A.E."/>
            <person name="Bandyopadhyay P.K."/>
            <person name="Lluisma A.O."/>
            <person name="Concepcion G.P."/>
            <person name="Yandell M."/>
            <person name="Olivera B.M."/>
            <person name="Safavi-Hemami H."/>
        </authorList>
    </citation>
    <scope>NUCLEOTIDE SEQUENCE</scope>
    <source>
        <strain evidence="6">T_Amz5.21</strain>
    </source>
</reference>
<evidence type="ECO:0000256" key="5">
    <source>
        <dbReference type="RuleBase" id="RU367125"/>
    </source>
</evidence>
<comment type="similarity">
    <text evidence="5">Belongs to the conotoxin T superfamily.</text>
</comment>
<protein>
    <recommendedName>
        <fullName evidence="5">Conotoxin</fullName>
    </recommendedName>
</protein>